<dbReference type="EMBL" id="JANPWB010000003">
    <property type="protein sequence ID" value="KAJ1199670.1"/>
    <property type="molecule type" value="Genomic_DNA"/>
</dbReference>
<accession>A0AAV7VDL5</accession>
<sequence>TAQENSEEDRHKQERPPTLLKDITMKLQNVRALATVESDTPLNEPGTSYSTNIVIRVMLTHRSLNTPTCSTVQPPSNGSEECALRSAKIHQQGHCNWKREAAPRVVPREVIQSLKLCCTKVFQACEAVATDIGVMLA</sequence>
<proteinExistence type="predicted"/>
<keyword evidence="2" id="KW-1185">Reference proteome</keyword>
<feature type="non-terminal residue" evidence="1">
    <location>
        <position position="1"/>
    </location>
</feature>
<feature type="non-terminal residue" evidence="1">
    <location>
        <position position="137"/>
    </location>
</feature>
<reference evidence="1" key="1">
    <citation type="journal article" date="2022" name="bioRxiv">
        <title>Sequencing and chromosome-scale assembly of the giantPleurodeles waltlgenome.</title>
        <authorList>
            <person name="Brown T."/>
            <person name="Elewa A."/>
            <person name="Iarovenko S."/>
            <person name="Subramanian E."/>
            <person name="Araus A.J."/>
            <person name="Petzold A."/>
            <person name="Susuki M."/>
            <person name="Suzuki K.-i.T."/>
            <person name="Hayashi T."/>
            <person name="Toyoda A."/>
            <person name="Oliveira C."/>
            <person name="Osipova E."/>
            <person name="Leigh N.D."/>
            <person name="Simon A."/>
            <person name="Yun M.H."/>
        </authorList>
    </citation>
    <scope>NUCLEOTIDE SEQUENCE</scope>
    <source>
        <strain evidence="1">20211129_DDA</strain>
        <tissue evidence="1">Liver</tissue>
    </source>
</reference>
<protein>
    <submittedName>
        <fullName evidence="1">Uncharacterized protein</fullName>
    </submittedName>
</protein>
<dbReference type="Proteomes" id="UP001066276">
    <property type="component" value="Chromosome 2_1"/>
</dbReference>
<evidence type="ECO:0000313" key="1">
    <source>
        <dbReference type="EMBL" id="KAJ1199670.1"/>
    </source>
</evidence>
<name>A0AAV7VDL5_PLEWA</name>
<organism evidence="1 2">
    <name type="scientific">Pleurodeles waltl</name>
    <name type="common">Iberian ribbed newt</name>
    <dbReference type="NCBI Taxonomy" id="8319"/>
    <lineage>
        <taxon>Eukaryota</taxon>
        <taxon>Metazoa</taxon>
        <taxon>Chordata</taxon>
        <taxon>Craniata</taxon>
        <taxon>Vertebrata</taxon>
        <taxon>Euteleostomi</taxon>
        <taxon>Amphibia</taxon>
        <taxon>Batrachia</taxon>
        <taxon>Caudata</taxon>
        <taxon>Salamandroidea</taxon>
        <taxon>Salamandridae</taxon>
        <taxon>Pleurodelinae</taxon>
        <taxon>Pleurodeles</taxon>
    </lineage>
</organism>
<dbReference type="AlphaFoldDB" id="A0AAV7VDL5"/>
<comment type="caution">
    <text evidence="1">The sequence shown here is derived from an EMBL/GenBank/DDBJ whole genome shotgun (WGS) entry which is preliminary data.</text>
</comment>
<gene>
    <name evidence="1" type="ORF">NDU88_003503</name>
</gene>
<evidence type="ECO:0000313" key="2">
    <source>
        <dbReference type="Proteomes" id="UP001066276"/>
    </source>
</evidence>